<organism evidence="2 3">
    <name type="scientific">Sphingobium fuliginis (strain ATCC 27551)</name>
    <dbReference type="NCBI Taxonomy" id="336203"/>
    <lineage>
        <taxon>Bacteria</taxon>
        <taxon>Pseudomonadati</taxon>
        <taxon>Pseudomonadota</taxon>
        <taxon>Alphaproteobacteria</taxon>
        <taxon>Sphingomonadales</taxon>
        <taxon>Sphingomonadaceae</taxon>
        <taxon>Sphingobium</taxon>
    </lineage>
</organism>
<evidence type="ECO:0000313" key="2">
    <source>
        <dbReference type="EMBL" id="QOT73220.1"/>
    </source>
</evidence>
<sequence>MDTRQQIGALTARTEADGMMAGAIAQAARAGFHIAASLSPDASKVDTDRSLLSGSKLSSHYRLHSWTADISLGHPFSLADGRGLEPEVGFTHISSRRGSASETGDVVWALDVEGRRTKASFLRGSLELHGVAKASISPWLSTDVLHQLTGTRRSATAAYAGVTDTLTVAGVSRSRTLTTVRAGANLQVSSAAAVFFQRHQRIWRRKHRSKSLFWLEYPFLNSKYHTAIK</sequence>
<evidence type="ECO:0000313" key="3">
    <source>
        <dbReference type="Proteomes" id="UP000593663"/>
    </source>
</evidence>
<dbReference type="PROSITE" id="PS51208">
    <property type="entry name" value="AUTOTRANSPORTER"/>
    <property type="match status" value="1"/>
</dbReference>
<protein>
    <submittedName>
        <fullName evidence="2">Autotransporter outer membrane beta-barrel domain-containing protein</fullName>
    </submittedName>
</protein>
<dbReference type="AlphaFoldDB" id="A0A7M2GKG9"/>
<name>A0A7M2GKG9_SPHSA</name>
<dbReference type="KEGG" id="sbar:H5V43_11345"/>
<dbReference type="Proteomes" id="UP000593663">
    <property type="component" value="Chromosome 1"/>
</dbReference>
<accession>A0A7M2GKG9</accession>
<dbReference type="InterPro" id="IPR006315">
    <property type="entry name" value="OM_autotransptr_brl_dom"/>
</dbReference>
<dbReference type="Pfam" id="PF03797">
    <property type="entry name" value="Autotransporter"/>
    <property type="match status" value="1"/>
</dbReference>
<feature type="domain" description="Autotransporter" evidence="1">
    <location>
        <begin position="1"/>
        <end position="219"/>
    </location>
</feature>
<proteinExistence type="predicted"/>
<dbReference type="Gene3D" id="2.40.128.130">
    <property type="entry name" value="Autotransporter beta-domain"/>
    <property type="match status" value="1"/>
</dbReference>
<reference evidence="3" key="1">
    <citation type="submission" date="2020-08" db="EMBL/GenBank/DDBJ databases">
        <title>Complete genome sequence of Sphingobium barthaii strain KK22, a high-molecular-weight polycyclic aromatic hydrocarbon-degrading soil bacterium.</title>
        <authorList>
            <person name="Mori J.F."/>
            <person name="Kanaly R.A."/>
        </authorList>
    </citation>
    <scope>NUCLEOTIDE SEQUENCE [LARGE SCALE GENOMIC DNA]</scope>
    <source>
        <strain evidence="3">KK22</strain>
    </source>
</reference>
<dbReference type="GO" id="GO:0019867">
    <property type="term" value="C:outer membrane"/>
    <property type="evidence" value="ECO:0007669"/>
    <property type="project" value="InterPro"/>
</dbReference>
<evidence type="ECO:0000259" key="1">
    <source>
        <dbReference type="PROSITE" id="PS51208"/>
    </source>
</evidence>
<dbReference type="InterPro" id="IPR036709">
    <property type="entry name" value="Autotransporte_beta_dom_sf"/>
</dbReference>
<dbReference type="SUPFAM" id="SSF103515">
    <property type="entry name" value="Autotransporter"/>
    <property type="match status" value="1"/>
</dbReference>
<dbReference type="NCBIfam" id="TIGR01414">
    <property type="entry name" value="autotrans_barl"/>
    <property type="match status" value="1"/>
</dbReference>
<dbReference type="EMBL" id="CP060035">
    <property type="protein sequence ID" value="QOT73220.1"/>
    <property type="molecule type" value="Genomic_DNA"/>
</dbReference>
<gene>
    <name evidence="2" type="ORF">H5V43_11345</name>
</gene>
<dbReference type="InterPro" id="IPR005546">
    <property type="entry name" value="Autotransporte_beta"/>
</dbReference>